<evidence type="ECO:0000259" key="1">
    <source>
        <dbReference type="PROSITE" id="PS51222"/>
    </source>
</evidence>
<proteinExistence type="predicted"/>
<dbReference type="InterPro" id="IPR044832">
    <property type="entry name" value="NRP-like"/>
</dbReference>
<dbReference type="GO" id="GO:0034976">
    <property type="term" value="P:response to endoplasmic reticulum stress"/>
    <property type="evidence" value="ECO:0007669"/>
    <property type="project" value="InterPro"/>
</dbReference>
<dbReference type="PANTHER" id="PTHR46034">
    <property type="match status" value="1"/>
</dbReference>
<dbReference type="PROSITE" id="PS51222">
    <property type="entry name" value="DCD"/>
    <property type="match status" value="1"/>
</dbReference>
<evidence type="ECO:0000313" key="3">
    <source>
        <dbReference type="Proteomes" id="UP000288805"/>
    </source>
</evidence>
<sequence>MAHQLIMGAANQYQTWRIPATRVAHNGQAQWPDDDHHRLTRPIDEPMKNWDTKLQHYFHLHQPDRWYRTLPPSEMLPRNEALGGYIFVCNNDTMQEDLRRQLFGLPQKYKDSVRAITPGLPLFLYNYTAHQLHGVYQVRIRTKKKCKPLDEDAFRPILYHYDGPKFRLQLSVPEPSWAGFDVLNCITAALALLDLFEEEDP</sequence>
<protein>
    <submittedName>
        <fullName evidence="2">B2 protein</fullName>
    </submittedName>
</protein>
<name>A0A438C9S8_VITVI</name>
<dbReference type="PANTHER" id="PTHR46034:SF3">
    <property type="entry name" value="B2 PROTEIN-LIKE"/>
    <property type="match status" value="1"/>
</dbReference>
<gene>
    <name evidence="2" type="primary">B2_14</name>
    <name evidence="2" type="ORF">CK203_113098</name>
</gene>
<dbReference type="SMART" id="SM00767">
    <property type="entry name" value="DCD"/>
    <property type="match status" value="1"/>
</dbReference>
<accession>A0A438C9S8</accession>
<feature type="domain" description="DCD" evidence="1">
    <location>
        <begin position="80"/>
        <end position="201"/>
    </location>
</feature>
<reference evidence="2 3" key="1">
    <citation type="journal article" date="2018" name="PLoS Genet.">
        <title>Population sequencing reveals clonal diversity and ancestral inbreeding in the grapevine cultivar Chardonnay.</title>
        <authorList>
            <person name="Roach M.J."/>
            <person name="Johnson D.L."/>
            <person name="Bohlmann J."/>
            <person name="van Vuuren H.J."/>
            <person name="Jones S.J."/>
            <person name="Pretorius I.S."/>
            <person name="Schmidt S.A."/>
            <person name="Borneman A.R."/>
        </authorList>
    </citation>
    <scope>NUCLEOTIDE SEQUENCE [LARGE SCALE GENOMIC DNA]</scope>
    <source>
        <strain evidence="3">cv. Chardonnay</strain>
        <tissue evidence="2">Leaf</tissue>
    </source>
</reference>
<dbReference type="Proteomes" id="UP000288805">
    <property type="component" value="Unassembled WGS sequence"/>
</dbReference>
<dbReference type="AlphaFoldDB" id="A0A438C9S8"/>
<dbReference type="InterPro" id="IPR013989">
    <property type="entry name" value="Dev_and_cell_death_domain"/>
</dbReference>
<organism evidence="2 3">
    <name type="scientific">Vitis vinifera</name>
    <name type="common">Grape</name>
    <dbReference type="NCBI Taxonomy" id="29760"/>
    <lineage>
        <taxon>Eukaryota</taxon>
        <taxon>Viridiplantae</taxon>
        <taxon>Streptophyta</taxon>
        <taxon>Embryophyta</taxon>
        <taxon>Tracheophyta</taxon>
        <taxon>Spermatophyta</taxon>
        <taxon>Magnoliopsida</taxon>
        <taxon>eudicotyledons</taxon>
        <taxon>Gunneridae</taxon>
        <taxon>Pentapetalae</taxon>
        <taxon>rosids</taxon>
        <taxon>Vitales</taxon>
        <taxon>Vitaceae</taxon>
        <taxon>Viteae</taxon>
        <taxon>Vitis</taxon>
    </lineage>
</organism>
<comment type="caution">
    <text evidence="2">The sequence shown here is derived from an EMBL/GenBank/DDBJ whole genome shotgun (WGS) entry which is preliminary data.</text>
</comment>
<evidence type="ECO:0000313" key="2">
    <source>
        <dbReference type="EMBL" id="RVW20013.1"/>
    </source>
</evidence>
<dbReference type="Pfam" id="PF10539">
    <property type="entry name" value="Dev_Cell_Death"/>
    <property type="match status" value="1"/>
</dbReference>
<dbReference type="EMBL" id="QGNW01002407">
    <property type="protein sequence ID" value="RVW20013.1"/>
    <property type="molecule type" value="Genomic_DNA"/>
</dbReference>